<dbReference type="Proteomes" id="UP000315252">
    <property type="component" value="Unassembled WGS sequence"/>
</dbReference>
<keyword evidence="20" id="KW-1185">Reference proteome</keyword>
<evidence type="ECO:0000313" key="20">
    <source>
        <dbReference type="Proteomes" id="UP000315252"/>
    </source>
</evidence>
<accession>A0A545TAY8</accession>
<dbReference type="PANTHER" id="PTHR37838">
    <property type="entry name" value="NA(+)-TRANSLOCATING NADH-QUINONE REDUCTASE SUBUNIT C"/>
    <property type="match status" value="1"/>
</dbReference>
<evidence type="ECO:0000256" key="16">
    <source>
        <dbReference type="HAMAP-Rule" id="MF_00427"/>
    </source>
</evidence>
<dbReference type="GO" id="GO:0005886">
    <property type="term" value="C:plasma membrane"/>
    <property type="evidence" value="ECO:0007669"/>
    <property type="project" value="UniProtKB-SubCell"/>
</dbReference>
<proteinExistence type="inferred from homology"/>
<evidence type="ECO:0000256" key="1">
    <source>
        <dbReference type="ARBA" id="ARBA00022448"/>
    </source>
</evidence>
<sequence length="272" mass="29749">MAEQPSWIQRILAVPNDNPWKIVGVAVVLCLVCSVVVSATAVGLRDLQEANKREEVRRNILEVSGLMRPDADIDELFKQVEPRIVDLRTGSFTDAVDYEDYVQRDAARDPAMSVALSSDQDIASIRRKAHYAKVYLVKDGEGSVNTVILPVHGYGLWSTLYGYLAVKPDGREVIGLQFYEHAETPGLGGEVDNPSWRGQWPGKQLFDDDGTLRIEVVKGAAASGPDGIHQVDGLAGATLTSRGVSNLVRFWADENGFGPFLNNLQEELGDNG</sequence>
<dbReference type="HAMAP" id="MF_00427">
    <property type="entry name" value="NqrC"/>
    <property type="match status" value="1"/>
</dbReference>
<evidence type="ECO:0000256" key="9">
    <source>
        <dbReference type="ARBA" id="ARBA00022989"/>
    </source>
</evidence>
<dbReference type="Pfam" id="PF04205">
    <property type="entry name" value="FMN_bind"/>
    <property type="match status" value="1"/>
</dbReference>
<evidence type="ECO:0000256" key="3">
    <source>
        <dbReference type="ARBA" id="ARBA00022519"/>
    </source>
</evidence>
<dbReference type="GO" id="GO:0010181">
    <property type="term" value="F:FMN binding"/>
    <property type="evidence" value="ECO:0007669"/>
    <property type="project" value="UniProtKB-UniRule"/>
</dbReference>
<evidence type="ECO:0000256" key="12">
    <source>
        <dbReference type="ARBA" id="ARBA00023065"/>
    </source>
</evidence>
<dbReference type="SMART" id="SM00900">
    <property type="entry name" value="FMN_bind"/>
    <property type="match status" value="1"/>
</dbReference>
<evidence type="ECO:0000256" key="13">
    <source>
        <dbReference type="ARBA" id="ARBA00023075"/>
    </source>
</evidence>
<keyword evidence="1 16" id="KW-0813">Transport</keyword>
<evidence type="ECO:0000256" key="14">
    <source>
        <dbReference type="ARBA" id="ARBA00023136"/>
    </source>
</evidence>
<dbReference type="GO" id="GO:0016655">
    <property type="term" value="F:oxidoreductase activity, acting on NAD(P)H, quinone or similar compound as acceptor"/>
    <property type="evidence" value="ECO:0007669"/>
    <property type="project" value="UniProtKB-UniRule"/>
</dbReference>
<dbReference type="InterPro" id="IPR007329">
    <property type="entry name" value="FMN-bd"/>
</dbReference>
<dbReference type="PANTHER" id="PTHR37838:SF1">
    <property type="entry name" value="NA(+)-TRANSLOCATING NADH-QUINONE REDUCTASE SUBUNIT C"/>
    <property type="match status" value="1"/>
</dbReference>
<comment type="caution">
    <text evidence="19">The sequence shown here is derived from an EMBL/GenBank/DDBJ whole genome shotgun (WGS) entry which is preliminary data.</text>
</comment>
<protein>
    <recommendedName>
        <fullName evidence="16 17">Na(+)-translocating NADH-quinone reductase subunit C</fullName>
        <shortName evidence="16 17">Na(+)-NQR subunit C</shortName>
        <shortName evidence="16 17">Na(+)-translocating NQR subunit C</shortName>
        <ecNumber evidence="16 17">7.2.1.1</ecNumber>
    </recommendedName>
    <alternativeName>
        <fullName evidence="16 17">NQR complex subunit C</fullName>
    </alternativeName>
    <alternativeName>
        <fullName evidence="16 17">NQR-1 subunit C</fullName>
    </alternativeName>
</protein>
<keyword evidence="7 16" id="KW-0812">Transmembrane</keyword>
<dbReference type="InterPro" id="IPR010204">
    <property type="entry name" value="NqrC"/>
</dbReference>
<keyword evidence="12 16" id="KW-0406">Ion transport</keyword>
<name>A0A545TAY8_9PROT</name>
<dbReference type="EC" id="7.2.1.1" evidence="16 17"/>
<keyword evidence="2 16" id="KW-1003">Cell membrane</keyword>
<dbReference type="NCBIfam" id="TIGR01938">
    <property type="entry name" value="nqrC"/>
    <property type="match status" value="1"/>
</dbReference>
<evidence type="ECO:0000256" key="11">
    <source>
        <dbReference type="ARBA" id="ARBA00023053"/>
    </source>
</evidence>
<keyword evidence="10 16" id="KW-0520">NAD</keyword>
<keyword evidence="4 16" id="KW-0597">Phosphoprotein</keyword>
<comment type="subcellular location">
    <subcellularLocation>
        <location evidence="16">Cell membrane</location>
        <topology evidence="16">Single-pass membrane protein</topology>
    </subcellularLocation>
</comment>
<dbReference type="AlphaFoldDB" id="A0A545TAY8"/>
<comment type="cofactor">
    <cofactor evidence="16 17">
        <name>FMN</name>
        <dbReference type="ChEBI" id="CHEBI:58210"/>
    </cofactor>
</comment>
<keyword evidence="13 16" id="KW-0830">Ubiquinone</keyword>
<feature type="domain" description="FMN-binding" evidence="18">
    <location>
        <begin position="155"/>
        <end position="255"/>
    </location>
</feature>
<dbReference type="EMBL" id="VHSH01000010">
    <property type="protein sequence ID" value="TQV74385.1"/>
    <property type="molecule type" value="Genomic_DNA"/>
</dbReference>
<comment type="caution">
    <text evidence="16">Lacks conserved residue(s) required for the propagation of feature annotation.</text>
</comment>
<keyword evidence="3" id="KW-0997">Cell inner membrane</keyword>
<evidence type="ECO:0000256" key="8">
    <source>
        <dbReference type="ARBA" id="ARBA00022967"/>
    </source>
</evidence>
<dbReference type="RefSeq" id="WP_142899017.1">
    <property type="nucleotide sequence ID" value="NZ_ML660061.1"/>
</dbReference>
<organism evidence="19 20">
    <name type="scientific">Denitrobaculum tricleocarpae</name>
    <dbReference type="NCBI Taxonomy" id="2591009"/>
    <lineage>
        <taxon>Bacteria</taxon>
        <taxon>Pseudomonadati</taxon>
        <taxon>Pseudomonadota</taxon>
        <taxon>Alphaproteobacteria</taxon>
        <taxon>Rhodospirillales</taxon>
        <taxon>Rhodospirillaceae</taxon>
        <taxon>Denitrobaculum</taxon>
    </lineage>
</organism>
<comment type="similarity">
    <text evidence="16 17">Belongs to the NqrC family.</text>
</comment>
<keyword evidence="14 16" id="KW-0472">Membrane</keyword>
<feature type="modified residue" description="FMN phosphoryl threonine" evidence="16">
    <location>
        <position position="238"/>
    </location>
</feature>
<evidence type="ECO:0000313" key="19">
    <source>
        <dbReference type="EMBL" id="TQV74385.1"/>
    </source>
</evidence>
<comment type="subunit">
    <text evidence="16 17">Composed of six subunits; NqrA, NqrB, NqrC, NqrD, NqrE and NqrF.</text>
</comment>
<keyword evidence="5 16" id="KW-0285">Flavoprotein</keyword>
<keyword evidence="6 16" id="KW-0288">FMN</keyword>
<keyword evidence="11 16" id="KW-0915">Sodium</keyword>
<dbReference type="PIRSF" id="PIRSF009437">
    <property type="entry name" value="NQR-1_subunit_C"/>
    <property type="match status" value="1"/>
</dbReference>
<evidence type="ECO:0000256" key="15">
    <source>
        <dbReference type="ARBA" id="ARBA00023201"/>
    </source>
</evidence>
<keyword evidence="15 16" id="KW-0739">Sodium transport</keyword>
<gene>
    <name evidence="16" type="primary">nqrC</name>
    <name evidence="19" type="ORF">FKG95_24190</name>
</gene>
<reference evidence="19 20" key="1">
    <citation type="submission" date="2019-06" db="EMBL/GenBank/DDBJ databases">
        <title>Whole genome sequence for Rhodospirillaceae sp. R148.</title>
        <authorList>
            <person name="Wang G."/>
        </authorList>
    </citation>
    <scope>NUCLEOTIDE SEQUENCE [LARGE SCALE GENOMIC DNA]</scope>
    <source>
        <strain evidence="19 20">R148</strain>
    </source>
</reference>
<evidence type="ECO:0000256" key="17">
    <source>
        <dbReference type="PIRNR" id="PIRNR009437"/>
    </source>
</evidence>
<dbReference type="GO" id="GO:0006814">
    <property type="term" value="P:sodium ion transport"/>
    <property type="evidence" value="ECO:0007669"/>
    <property type="project" value="UniProtKB-UniRule"/>
</dbReference>
<keyword evidence="8 16" id="KW-1278">Translocase</keyword>
<evidence type="ECO:0000256" key="6">
    <source>
        <dbReference type="ARBA" id="ARBA00022643"/>
    </source>
</evidence>
<dbReference type="OrthoDB" id="9786835at2"/>
<evidence type="ECO:0000259" key="18">
    <source>
        <dbReference type="SMART" id="SM00900"/>
    </source>
</evidence>
<evidence type="ECO:0000256" key="4">
    <source>
        <dbReference type="ARBA" id="ARBA00022553"/>
    </source>
</evidence>
<evidence type="ECO:0000256" key="5">
    <source>
        <dbReference type="ARBA" id="ARBA00022630"/>
    </source>
</evidence>
<evidence type="ECO:0000256" key="2">
    <source>
        <dbReference type="ARBA" id="ARBA00022475"/>
    </source>
</evidence>
<comment type="function">
    <text evidence="16">NQR complex catalyzes the reduction of ubiquinone-1 to ubiquinol by two successive reactions, coupled with the transport of Na(+) ions from the cytoplasm to the periplasm. NqrA to NqrE are probably involved in the second step, the conversion of ubisemiquinone to ubiquinol.</text>
</comment>
<evidence type="ECO:0000256" key="10">
    <source>
        <dbReference type="ARBA" id="ARBA00023027"/>
    </source>
</evidence>
<keyword evidence="9 16" id="KW-1133">Transmembrane helix</keyword>
<feature type="transmembrane region" description="Helical" evidence="16">
    <location>
        <begin position="20"/>
        <end position="44"/>
    </location>
</feature>
<comment type="catalytic activity">
    <reaction evidence="16 17">
        <text>a ubiquinone + n Na(+)(in) + NADH + H(+) = a ubiquinol + n Na(+)(out) + NAD(+)</text>
        <dbReference type="Rhea" id="RHEA:47748"/>
        <dbReference type="Rhea" id="RHEA-COMP:9565"/>
        <dbReference type="Rhea" id="RHEA-COMP:9566"/>
        <dbReference type="ChEBI" id="CHEBI:15378"/>
        <dbReference type="ChEBI" id="CHEBI:16389"/>
        <dbReference type="ChEBI" id="CHEBI:17976"/>
        <dbReference type="ChEBI" id="CHEBI:29101"/>
        <dbReference type="ChEBI" id="CHEBI:57540"/>
        <dbReference type="ChEBI" id="CHEBI:57945"/>
        <dbReference type="EC" id="7.2.1.1"/>
    </reaction>
</comment>
<evidence type="ECO:0000256" key="7">
    <source>
        <dbReference type="ARBA" id="ARBA00022692"/>
    </source>
</evidence>
<dbReference type="NCBIfam" id="NF003749">
    <property type="entry name" value="PRK05346.1-5"/>
    <property type="match status" value="1"/>
</dbReference>